<accession>A0A9D2C0U5</accession>
<comment type="caution">
    <text evidence="2">The sequence shown here is derived from an EMBL/GenBank/DDBJ whole genome shotgun (WGS) entry which is preliminary data.</text>
</comment>
<dbReference type="AlphaFoldDB" id="A0A9D2C0U5"/>
<name>A0A9D2C0U5_9FIRM</name>
<evidence type="ECO:0000259" key="1">
    <source>
        <dbReference type="Pfam" id="PF03432"/>
    </source>
</evidence>
<gene>
    <name evidence="2" type="ORF">H9838_02785</name>
</gene>
<protein>
    <submittedName>
        <fullName evidence="2">Relaxase/mobilization nuclease domain-containing protein</fullName>
    </submittedName>
</protein>
<dbReference type="EMBL" id="DXDU01000048">
    <property type="protein sequence ID" value="HIY26080.1"/>
    <property type="molecule type" value="Genomic_DNA"/>
</dbReference>
<reference evidence="2" key="2">
    <citation type="submission" date="2021-04" db="EMBL/GenBank/DDBJ databases">
        <authorList>
            <person name="Gilroy R."/>
        </authorList>
    </citation>
    <scope>NUCLEOTIDE SEQUENCE</scope>
    <source>
        <strain evidence="2">1282</strain>
    </source>
</reference>
<organism evidence="2 3">
    <name type="scientific">Candidatus Acutalibacter pullistercoris</name>
    <dbReference type="NCBI Taxonomy" id="2838418"/>
    <lineage>
        <taxon>Bacteria</taxon>
        <taxon>Bacillati</taxon>
        <taxon>Bacillota</taxon>
        <taxon>Clostridia</taxon>
        <taxon>Eubacteriales</taxon>
        <taxon>Acutalibacteraceae</taxon>
        <taxon>Acutalibacter</taxon>
    </lineage>
</organism>
<reference evidence="2" key="1">
    <citation type="journal article" date="2021" name="PeerJ">
        <title>Extensive microbial diversity within the chicken gut microbiome revealed by metagenomics and culture.</title>
        <authorList>
            <person name="Gilroy R."/>
            <person name="Ravi A."/>
            <person name="Getino M."/>
            <person name="Pursley I."/>
            <person name="Horton D.L."/>
            <person name="Alikhan N.F."/>
            <person name="Baker D."/>
            <person name="Gharbi K."/>
            <person name="Hall N."/>
            <person name="Watson M."/>
            <person name="Adriaenssens E.M."/>
            <person name="Foster-Nyarko E."/>
            <person name="Jarju S."/>
            <person name="Secka A."/>
            <person name="Antonio M."/>
            <person name="Oren A."/>
            <person name="Chaudhuri R.R."/>
            <person name="La Ragione R."/>
            <person name="Hildebrand F."/>
            <person name="Pallen M.J."/>
        </authorList>
    </citation>
    <scope>NUCLEOTIDE SEQUENCE</scope>
    <source>
        <strain evidence="2">1282</strain>
    </source>
</reference>
<proteinExistence type="predicted"/>
<feature type="domain" description="MobA/VirD2-like nuclease" evidence="1">
    <location>
        <begin position="23"/>
        <end position="153"/>
    </location>
</feature>
<sequence>MATFVAIRNAKQTRGSMAGAIGYIAKDEKTLWKGISLVAGHNCVPQSSYIEFLTTKKRFHKMEGRQFYHFVQSFAEGDRLSPQMANAIGVELAEKEFPDFEVLVATHIDTGHLHNHLIVNSVSCVDGRKLHQNTADLQHHRDVNDQICMKYHLSVLPKSKKHSRKKRMEPGEYQAGLRGESWKLELVFVLNQALREAEDKESFIEWLEREGYQVRWSDNRKHITFVTPEGFRCRDTSLHDETFLKDNLEYLFLYRQLTNFEPGREEPSCGWLYGVTYNAEALTRYMTQAMDVPDPPPIPVWTESKQRQREALKKLAHGQRLENIQDFEEDEGYSFGMSM</sequence>
<dbReference type="Proteomes" id="UP000823915">
    <property type="component" value="Unassembled WGS sequence"/>
</dbReference>
<evidence type="ECO:0000313" key="3">
    <source>
        <dbReference type="Proteomes" id="UP000823915"/>
    </source>
</evidence>
<evidence type="ECO:0000313" key="2">
    <source>
        <dbReference type="EMBL" id="HIY26080.1"/>
    </source>
</evidence>
<dbReference type="Pfam" id="PF03432">
    <property type="entry name" value="Relaxase"/>
    <property type="match status" value="1"/>
</dbReference>
<dbReference type="InterPro" id="IPR005094">
    <property type="entry name" value="Endonuclease_MobA/VirD2"/>
</dbReference>